<organism evidence="15 16">
    <name type="scientific">Endomicrobium trichonymphae</name>
    <dbReference type="NCBI Taxonomy" id="1408204"/>
    <lineage>
        <taxon>Bacteria</taxon>
        <taxon>Pseudomonadati</taxon>
        <taxon>Elusimicrobiota</taxon>
        <taxon>Endomicrobiia</taxon>
        <taxon>Endomicrobiales</taxon>
        <taxon>Endomicrobiaceae</taxon>
        <taxon>Candidatus Endomicrobiellum</taxon>
    </lineage>
</organism>
<comment type="similarity">
    <text evidence="3">Belongs to the peptidase M50B family.</text>
</comment>
<reference evidence="15 16" key="1">
    <citation type="submission" date="2015-11" db="EMBL/GenBank/DDBJ databases">
        <title>Evidence for parallel genomic evolution in an endosymbiosis of termite gut flagellates.</title>
        <authorList>
            <person name="Zheng H."/>
        </authorList>
    </citation>
    <scope>NUCLEOTIDE SEQUENCE [LARGE SCALE GENOMIC DNA]</scope>
    <source>
        <strain evidence="15 16">CET450</strain>
    </source>
</reference>
<evidence type="ECO:0000256" key="3">
    <source>
        <dbReference type="ARBA" id="ARBA00007931"/>
    </source>
</evidence>
<feature type="transmembrane region" description="Helical" evidence="13">
    <location>
        <begin position="46"/>
        <end position="70"/>
    </location>
</feature>
<keyword evidence="7" id="KW-0479">Metal-binding</keyword>
<dbReference type="Proteomes" id="UP000095237">
    <property type="component" value="Unassembled WGS sequence"/>
</dbReference>
<proteinExistence type="inferred from homology"/>
<evidence type="ECO:0000256" key="8">
    <source>
        <dbReference type="ARBA" id="ARBA00022801"/>
    </source>
</evidence>
<dbReference type="CDD" id="cd06158">
    <property type="entry name" value="S2P-M50_like_1"/>
    <property type="match status" value="1"/>
</dbReference>
<evidence type="ECO:0000259" key="14">
    <source>
        <dbReference type="Pfam" id="PF02163"/>
    </source>
</evidence>
<dbReference type="GO" id="GO:0046872">
    <property type="term" value="F:metal ion binding"/>
    <property type="evidence" value="ECO:0007669"/>
    <property type="project" value="UniProtKB-KW"/>
</dbReference>
<gene>
    <name evidence="15" type="ORF">ATZ36_16255</name>
</gene>
<protein>
    <recommendedName>
        <fullName evidence="14">Peptidase M50 domain-containing protein</fullName>
    </recommendedName>
</protein>
<feature type="transmembrane region" description="Helical" evidence="13">
    <location>
        <begin position="173"/>
        <end position="191"/>
    </location>
</feature>
<keyword evidence="6 13" id="KW-0812">Transmembrane</keyword>
<dbReference type="PANTHER" id="PTHR35864">
    <property type="entry name" value="ZINC METALLOPROTEASE MJ0611-RELATED"/>
    <property type="match status" value="1"/>
</dbReference>
<feature type="transmembrane region" description="Helical" evidence="13">
    <location>
        <begin position="90"/>
        <end position="112"/>
    </location>
</feature>
<keyword evidence="10 13" id="KW-1133">Transmembrane helix</keyword>
<evidence type="ECO:0000256" key="5">
    <source>
        <dbReference type="ARBA" id="ARBA00022670"/>
    </source>
</evidence>
<evidence type="ECO:0000256" key="2">
    <source>
        <dbReference type="ARBA" id="ARBA00004651"/>
    </source>
</evidence>
<evidence type="ECO:0000256" key="13">
    <source>
        <dbReference type="SAM" id="Phobius"/>
    </source>
</evidence>
<keyword evidence="4" id="KW-1003">Cell membrane</keyword>
<evidence type="ECO:0000256" key="10">
    <source>
        <dbReference type="ARBA" id="ARBA00022989"/>
    </source>
</evidence>
<dbReference type="InterPro" id="IPR044537">
    <property type="entry name" value="Rip2-like"/>
</dbReference>
<name>A0A1E5IMB6_ENDTX</name>
<evidence type="ECO:0000256" key="7">
    <source>
        <dbReference type="ARBA" id="ARBA00022723"/>
    </source>
</evidence>
<keyword evidence="16" id="KW-1185">Reference proteome</keyword>
<dbReference type="EMBL" id="LNVX01000234">
    <property type="protein sequence ID" value="OEG71108.1"/>
    <property type="molecule type" value="Genomic_DNA"/>
</dbReference>
<dbReference type="GO" id="GO:0006508">
    <property type="term" value="P:proteolysis"/>
    <property type="evidence" value="ECO:0007669"/>
    <property type="project" value="UniProtKB-KW"/>
</dbReference>
<sequence length="211" mass="23751">MTVFLYVVILLFSATIHEVAHGYVAYLRGDDTAKMAGRITLNPIPHIELFGTILLPAMLLFLKAPVLLGWAKPVPLNYRNLKDPRKDIPLICLAGPASNIFLVFLSGLGMYIVKYFPNFELRHNRLIGHSLYIMIAINVILAVINLIPVPPFDGSKIITYFLPEKIATRYLNLNPYICLIVLCVILSSEIVSKFICSITNFFVVTFRIITI</sequence>
<evidence type="ECO:0000313" key="15">
    <source>
        <dbReference type="EMBL" id="OEG71108.1"/>
    </source>
</evidence>
<keyword evidence="9" id="KW-0862">Zinc</keyword>
<evidence type="ECO:0000256" key="6">
    <source>
        <dbReference type="ARBA" id="ARBA00022692"/>
    </source>
</evidence>
<evidence type="ECO:0000256" key="12">
    <source>
        <dbReference type="ARBA" id="ARBA00023136"/>
    </source>
</evidence>
<evidence type="ECO:0000256" key="1">
    <source>
        <dbReference type="ARBA" id="ARBA00001947"/>
    </source>
</evidence>
<evidence type="ECO:0000256" key="9">
    <source>
        <dbReference type="ARBA" id="ARBA00022833"/>
    </source>
</evidence>
<dbReference type="GO" id="GO:0008237">
    <property type="term" value="F:metallopeptidase activity"/>
    <property type="evidence" value="ECO:0007669"/>
    <property type="project" value="UniProtKB-KW"/>
</dbReference>
<comment type="caution">
    <text evidence="15">The sequence shown here is derived from an EMBL/GenBank/DDBJ whole genome shotgun (WGS) entry which is preliminary data.</text>
</comment>
<comment type="cofactor">
    <cofactor evidence="1">
        <name>Zn(2+)</name>
        <dbReference type="ChEBI" id="CHEBI:29105"/>
    </cofactor>
</comment>
<keyword evidence="8" id="KW-0378">Hydrolase</keyword>
<dbReference type="InterPro" id="IPR008915">
    <property type="entry name" value="Peptidase_M50"/>
</dbReference>
<keyword evidence="5" id="KW-0645">Protease</keyword>
<feature type="transmembrane region" description="Helical" evidence="13">
    <location>
        <begin position="132"/>
        <end position="152"/>
    </location>
</feature>
<comment type="subcellular location">
    <subcellularLocation>
        <location evidence="2">Cell membrane</location>
        <topology evidence="2">Multi-pass membrane protein</topology>
    </subcellularLocation>
</comment>
<dbReference type="GO" id="GO:0005886">
    <property type="term" value="C:plasma membrane"/>
    <property type="evidence" value="ECO:0007669"/>
    <property type="project" value="UniProtKB-SubCell"/>
</dbReference>
<evidence type="ECO:0000256" key="4">
    <source>
        <dbReference type="ARBA" id="ARBA00022475"/>
    </source>
</evidence>
<feature type="domain" description="Peptidase M50" evidence="14">
    <location>
        <begin position="127"/>
        <end position="164"/>
    </location>
</feature>
<evidence type="ECO:0000256" key="11">
    <source>
        <dbReference type="ARBA" id="ARBA00023049"/>
    </source>
</evidence>
<keyword evidence="11" id="KW-0482">Metalloprotease</keyword>
<evidence type="ECO:0000313" key="16">
    <source>
        <dbReference type="Proteomes" id="UP000095237"/>
    </source>
</evidence>
<dbReference type="InterPro" id="IPR052348">
    <property type="entry name" value="Metallopeptidase_M50B"/>
</dbReference>
<keyword evidence="12 13" id="KW-0472">Membrane</keyword>
<dbReference type="AlphaFoldDB" id="A0A1E5IMB6"/>
<dbReference type="PANTHER" id="PTHR35864:SF1">
    <property type="entry name" value="ZINC METALLOPROTEASE YWHC-RELATED"/>
    <property type="match status" value="1"/>
</dbReference>
<accession>A0A1E5IMB6</accession>
<dbReference type="Pfam" id="PF02163">
    <property type="entry name" value="Peptidase_M50"/>
    <property type="match status" value="1"/>
</dbReference>